<evidence type="ECO:0000313" key="2">
    <source>
        <dbReference type="Proteomes" id="UP001164539"/>
    </source>
</evidence>
<accession>A0ACC1YKR9</accession>
<keyword evidence="2" id="KW-1185">Reference proteome</keyword>
<protein>
    <submittedName>
        <fullName evidence="1">Uncharacterized protein</fullName>
    </submittedName>
</protein>
<dbReference type="Proteomes" id="UP001164539">
    <property type="component" value="Chromosome 3"/>
</dbReference>
<gene>
    <name evidence="1" type="ORF">OWV82_007068</name>
</gene>
<name>A0ACC1YKR9_MELAZ</name>
<dbReference type="EMBL" id="CM051396">
    <property type="protein sequence ID" value="KAJ4723733.1"/>
    <property type="molecule type" value="Genomic_DNA"/>
</dbReference>
<sequence>MPVDFELFDWQFSVKFPGQKQTDGGEAPAKGEDKILPERIRRKLEKVKTAIDAEMSPARDIMFTLQKAYFKCGRDQCFNRRIKQEEMHSCIEKCIAPVLRAQQHYKNDLAEFEERLNRSLMVCKHKFESAKLQKNGTEAIDDLESCVNHTLDDIIKTLPDLVGRFKTHLSVEDQN</sequence>
<comment type="caution">
    <text evidence="1">The sequence shown here is derived from an EMBL/GenBank/DDBJ whole genome shotgun (WGS) entry which is preliminary data.</text>
</comment>
<evidence type="ECO:0000313" key="1">
    <source>
        <dbReference type="EMBL" id="KAJ4723733.1"/>
    </source>
</evidence>
<reference evidence="1 2" key="1">
    <citation type="journal article" date="2023" name="Science">
        <title>Complex scaffold remodeling in plant triterpene biosynthesis.</title>
        <authorList>
            <person name="De La Pena R."/>
            <person name="Hodgson H."/>
            <person name="Liu J.C."/>
            <person name="Stephenson M.J."/>
            <person name="Martin A.C."/>
            <person name="Owen C."/>
            <person name="Harkess A."/>
            <person name="Leebens-Mack J."/>
            <person name="Jimenez L.E."/>
            <person name="Osbourn A."/>
            <person name="Sattely E.S."/>
        </authorList>
    </citation>
    <scope>NUCLEOTIDE SEQUENCE [LARGE SCALE GENOMIC DNA]</scope>
    <source>
        <strain evidence="2">cv. JPN11</strain>
        <tissue evidence="1">Leaf</tissue>
    </source>
</reference>
<organism evidence="1 2">
    <name type="scientific">Melia azedarach</name>
    <name type="common">Chinaberry tree</name>
    <dbReference type="NCBI Taxonomy" id="155640"/>
    <lineage>
        <taxon>Eukaryota</taxon>
        <taxon>Viridiplantae</taxon>
        <taxon>Streptophyta</taxon>
        <taxon>Embryophyta</taxon>
        <taxon>Tracheophyta</taxon>
        <taxon>Spermatophyta</taxon>
        <taxon>Magnoliopsida</taxon>
        <taxon>eudicotyledons</taxon>
        <taxon>Gunneridae</taxon>
        <taxon>Pentapetalae</taxon>
        <taxon>rosids</taxon>
        <taxon>malvids</taxon>
        <taxon>Sapindales</taxon>
        <taxon>Meliaceae</taxon>
        <taxon>Melia</taxon>
    </lineage>
</organism>
<proteinExistence type="predicted"/>